<evidence type="ECO:0000256" key="5">
    <source>
        <dbReference type="ARBA" id="ARBA00023136"/>
    </source>
</evidence>
<name>A0A2N3MZ28_9PEZI</name>
<evidence type="ECO:0000259" key="8">
    <source>
        <dbReference type="PROSITE" id="PS50850"/>
    </source>
</evidence>
<feature type="transmembrane region" description="Helical" evidence="7">
    <location>
        <begin position="195"/>
        <end position="214"/>
    </location>
</feature>
<dbReference type="OrthoDB" id="6730379at2759"/>
<feature type="transmembrane region" description="Helical" evidence="7">
    <location>
        <begin position="419"/>
        <end position="440"/>
    </location>
</feature>
<feature type="compositionally biased region" description="Basic and acidic residues" evidence="6">
    <location>
        <begin position="1"/>
        <end position="21"/>
    </location>
</feature>
<dbReference type="SUPFAM" id="SSF103473">
    <property type="entry name" value="MFS general substrate transporter"/>
    <property type="match status" value="1"/>
</dbReference>
<dbReference type="FunCoup" id="A0A2N3MZ28">
    <property type="interactions" value="147"/>
</dbReference>
<feature type="transmembrane region" description="Helical" evidence="7">
    <location>
        <begin position="452"/>
        <end position="472"/>
    </location>
</feature>
<dbReference type="InParanoid" id="A0A2N3MZ28"/>
<dbReference type="PANTHER" id="PTHR43791:SF35">
    <property type="entry name" value="MAJOR FACILITATOR SUPERFAMILY (MFS) PROFILE DOMAIN-CONTAINING PROTEIN"/>
    <property type="match status" value="1"/>
</dbReference>
<evidence type="ECO:0000256" key="7">
    <source>
        <dbReference type="SAM" id="Phobius"/>
    </source>
</evidence>
<feature type="region of interest" description="Disordered" evidence="6">
    <location>
        <begin position="1"/>
        <end position="28"/>
    </location>
</feature>
<evidence type="ECO:0000256" key="6">
    <source>
        <dbReference type="SAM" id="MobiDB-lite"/>
    </source>
</evidence>
<reference evidence="9 10" key="1">
    <citation type="journal article" date="2017" name="G3 (Bethesda)">
        <title>First Draft Genome Sequence of the Pathogenic Fungus Lomentospora prolificans (Formerly Scedosporium prolificans).</title>
        <authorList>
            <person name="Luo R."/>
            <person name="Zimin A."/>
            <person name="Workman R."/>
            <person name="Fan Y."/>
            <person name="Pertea G."/>
            <person name="Grossman N."/>
            <person name="Wear M.P."/>
            <person name="Jia B."/>
            <person name="Miller H."/>
            <person name="Casadevall A."/>
            <person name="Timp W."/>
            <person name="Zhang S.X."/>
            <person name="Salzberg S.L."/>
        </authorList>
    </citation>
    <scope>NUCLEOTIDE SEQUENCE [LARGE SCALE GENOMIC DNA]</scope>
    <source>
        <strain evidence="9 10">JHH-5317</strain>
    </source>
</reference>
<feature type="transmembrane region" description="Helical" evidence="7">
    <location>
        <begin position="331"/>
        <end position="352"/>
    </location>
</feature>
<feature type="transmembrane region" description="Helical" evidence="7">
    <location>
        <begin position="226"/>
        <end position="246"/>
    </location>
</feature>
<dbReference type="Gene3D" id="1.20.1250.20">
    <property type="entry name" value="MFS general substrate transporter like domains"/>
    <property type="match status" value="2"/>
</dbReference>
<feature type="domain" description="Major facilitator superfamily (MFS) profile" evidence="8">
    <location>
        <begin position="66"/>
        <end position="477"/>
    </location>
</feature>
<organism evidence="9 10">
    <name type="scientific">Lomentospora prolificans</name>
    <dbReference type="NCBI Taxonomy" id="41688"/>
    <lineage>
        <taxon>Eukaryota</taxon>
        <taxon>Fungi</taxon>
        <taxon>Dikarya</taxon>
        <taxon>Ascomycota</taxon>
        <taxon>Pezizomycotina</taxon>
        <taxon>Sordariomycetes</taxon>
        <taxon>Hypocreomycetidae</taxon>
        <taxon>Microascales</taxon>
        <taxon>Microascaceae</taxon>
        <taxon>Lomentospora</taxon>
    </lineage>
</organism>
<feature type="transmembrane region" description="Helical" evidence="7">
    <location>
        <begin position="359"/>
        <end position="379"/>
    </location>
</feature>
<evidence type="ECO:0000256" key="3">
    <source>
        <dbReference type="ARBA" id="ARBA00022692"/>
    </source>
</evidence>
<proteinExistence type="predicted"/>
<feature type="transmembrane region" description="Helical" evidence="7">
    <location>
        <begin position="294"/>
        <end position="319"/>
    </location>
</feature>
<dbReference type="GO" id="GO:0022857">
    <property type="term" value="F:transmembrane transporter activity"/>
    <property type="evidence" value="ECO:0007669"/>
    <property type="project" value="InterPro"/>
</dbReference>
<feature type="transmembrane region" description="Helical" evidence="7">
    <location>
        <begin position="385"/>
        <end position="407"/>
    </location>
</feature>
<feature type="transmembrane region" description="Helical" evidence="7">
    <location>
        <begin position="133"/>
        <end position="151"/>
    </location>
</feature>
<dbReference type="GO" id="GO:0016020">
    <property type="term" value="C:membrane"/>
    <property type="evidence" value="ECO:0007669"/>
    <property type="project" value="UniProtKB-SubCell"/>
</dbReference>
<keyword evidence="2" id="KW-0813">Transport</keyword>
<keyword evidence="10" id="KW-1185">Reference proteome</keyword>
<dbReference type="AlphaFoldDB" id="A0A2N3MZ28"/>
<keyword evidence="3 7" id="KW-0812">Transmembrane</keyword>
<evidence type="ECO:0000313" key="9">
    <source>
        <dbReference type="EMBL" id="PKS05430.1"/>
    </source>
</evidence>
<dbReference type="PROSITE" id="PS50850">
    <property type="entry name" value="MFS"/>
    <property type="match status" value="1"/>
</dbReference>
<dbReference type="InterPro" id="IPR036259">
    <property type="entry name" value="MFS_trans_sf"/>
</dbReference>
<dbReference type="VEuPathDB" id="FungiDB:jhhlp_008806"/>
<dbReference type="Proteomes" id="UP000233524">
    <property type="component" value="Unassembled WGS sequence"/>
</dbReference>
<dbReference type="EMBL" id="NLAX01001623">
    <property type="protein sequence ID" value="PKS05430.1"/>
    <property type="molecule type" value="Genomic_DNA"/>
</dbReference>
<sequence>MSDVEKSGAVRQADHLEKVDSTTKSPQVVDTVHQDEAMKVLANYNGDLEWTEADEKKLRRKIDWRLMPVLCLTYSLQYYDKAMLGQAALFGLRTDLDLMTGNRYSMSSSIFYLGFIIGAYPVMILAQRFPVERVASITVVLWGLCLLLSTVCHNYQGLYAQRFFLGVLESGISPMFMLVVGSWYKKDEQALRMGIWYCCTGYVSIFSPLINWGWGQIGGGVSSWRYMFYFAGGVTMIWGVALLWVLPGEPIRARGLSDRERYLAVARLRSNNAGIRNTHFKIAQVKELLLDIKFWLLFWISTLCMIANGPISTFLPIIINSFGFGPFNSLLLLMPCGFYSGTMCLLCCWACYKFRNVRAYLFSGAETIAILSCLLLVLLPREKKGPLLFAAIILPIVGASYGVLMSIQVANTAGYTKKSIASSGLFIGYCVGNFIGPLVFRPEDAPRYVPGFAVVIVTSFLSIVLMLVYRFVCARENRKRDEVGAESFNNAFNDDLTDKTNAQFRYIL</sequence>
<accession>A0A2N3MZ28</accession>
<dbReference type="InterPro" id="IPR011701">
    <property type="entry name" value="MFS"/>
</dbReference>
<keyword evidence="4 7" id="KW-1133">Transmembrane helix</keyword>
<feature type="transmembrane region" description="Helical" evidence="7">
    <location>
        <begin position="109"/>
        <end position="126"/>
    </location>
</feature>
<evidence type="ECO:0000313" key="10">
    <source>
        <dbReference type="Proteomes" id="UP000233524"/>
    </source>
</evidence>
<comment type="subcellular location">
    <subcellularLocation>
        <location evidence="1">Membrane</location>
        <topology evidence="1">Multi-pass membrane protein</topology>
    </subcellularLocation>
</comment>
<comment type="caution">
    <text evidence="9">The sequence shown here is derived from an EMBL/GenBank/DDBJ whole genome shotgun (WGS) entry which is preliminary data.</text>
</comment>
<dbReference type="InterPro" id="IPR020846">
    <property type="entry name" value="MFS_dom"/>
</dbReference>
<protein>
    <recommendedName>
        <fullName evidence="8">Major facilitator superfamily (MFS) profile domain-containing protein</fullName>
    </recommendedName>
</protein>
<gene>
    <name evidence="9" type="ORF">jhhlp_008806</name>
</gene>
<evidence type="ECO:0000256" key="1">
    <source>
        <dbReference type="ARBA" id="ARBA00004141"/>
    </source>
</evidence>
<dbReference type="Pfam" id="PF07690">
    <property type="entry name" value="MFS_1"/>
    <property type="match status" value="1"/>
</dbReference>
<keyword evidence="5 7" id="KW-0472">Membrane</keyword>
<feature type="transmembrane region" description="Helical" evidence="7">
    <location>
        <begin position="163"/>
        <end position="183"/>
    </location>
</feature>
<evidence type="ECO:0000256" key="2">
    <source>
        <dbReference type="ARBA" id="ARBA00022448"/>
    </source>
</evidence>
<evidence type="ECO:0000256" key="4">
    <source>
        <dbReference type="ARBA" id="ARBA00022989"/>
    </source>
</evidence>
<dbReference type="PANTHER" id="PTHR43791">
    <property type="entry name" value="PERMEASE-RELATED"/>
    <property type="match status" value="1"/>
</dbReference>